<comment type="caution">
    <text evidence="9">The sequence shown here is derived from an EMBL/GenBank/DDBJ whole genome shotgun (WGS) entry which is preliminary data.</text>
</comment>
<feature type="domain" description="PTS EIIB type-3" evidence="8">
    <location>
        <begin position="1"/>
        <end position="104"/>
    </location>
</feature>
<evidence type="ECO:0000313" key="10">
    <source>
        <dbReference type="Proteomes" id="UP000535491"/>
    </source>
</evidence>
<dbReference type="InterPro" id="IPR051819">
    <property type="entry name" value="PTS_sugar-specific_EIIB"/>
</dbReference>
<organism evidence="9 10">
    <name type="scientific">Paenactinomyces guangxiensis</name>
    <dbReference type="NCBI Taxonomy" id="1490290"/>
    <lineage>
        <taxon>Bacteria</taxon>
        <taxon>Bacillati</taxon>
        <taxon>Bacillota</taxon>
        <taxon>Bacilli</taxon>
        <taxon>Bacillales</taxon>
        <taxon>Thermoactinomycetaceae</taxon>
        <taxon>Paenactinomyces</taxon>
    </lineage>
</organism>
<dbReference type="PROSITE" id="PS51100">
    <property type="entry name" value="PTS_EIIB_TYPE_3"/>
    <property type="match status" value="1"/>
</dbReference>
<gene>
    <name evidence="9" type="ORF">H1191_00960</name>
</gene>
<name>A0A7W1WN91_9BACL</name>
<evidence type="ECO:0000256" key="2">
    <source>
        <dbReference type="ARBA" id="ARBA00022553"/>
    </source>
</evidence>
<proteinExistence type="predicted"/>
<evidence type="ECO:0000256" key="1">
    <source>
        <dbReference type="ARBA" id="ARBA00022448"/>
    </source>
</evidence>
<evidence type="ECO:0000256" key="4">
    <source>
        <dbReference type="ARBA" id="ARBA00022679"/>
    </source>
</evidence>
<reference evidence="9 10" key="1">
    <citation type="submission" date="2020-07" db="EMBL/GenBank/DDBJ databases">
        <authorList>
            <person name="Feng H."/>
        </authorList>
    </citation>
    <scope>NUCLEOTIDE SEQUENCE [LARGE SCALE GENOMIC DNA]</scope>
    <source>
        <strain evidence="10">s-10</strain>
    </source>
</reference>
<evidence type="ECO:0000259" key="8">
    <source>
        <dbReference type="PROSITE" id="PS51100"/>
    </source>
</evidence>
<feature type="modified residue" description="Phosphocysteine; by EIIA" evidence="7">
    <location>
        <position position="7"/>
    </location>
</feature>
<dbReference type="Pfam" id="PF02302">
    <property type="entry name" value="PTS_IIB"/>
    <property type="match status" value="1"/>
</dbReference>
<keyword evidence="5" id="KW-0598">Phosphotransferase system</keyword>
<dbReference type="GO" id="GO:0016301">
    <property type="term" value="F:kinase activity"/>
    <property type="evidence" value="ECO:0007669"/>
    <property type="project" value="UniProtKB-KW"/>
</dbReference>
<keyword evidence="3 9" id="KW-0762">Sugar transport</keyword>
<evidence type="ECO:0000256" key="5">
    <source>
        <dbReference type="ARBA" id="ARBA00022683"/>
    </source>
</evidence>
<dbReference type="SUPFAM" id="SSF52794">
    <property type="entry name" value="PTS system IIB component-like"/>
    <property type="match status" value="1"/>
</dbReference>
<evidence type="ECO:0000256" key="7">
    <source>
        <dbReference type="PROSITE-ProRule" id="PRU00423"/>
    </source>
</evidence>
<accession>A0A7W1WN91</accession>
<dbReference type="EMBL" id="JACEIQ010000001">
    <property type="protein sequence ID" value="MBA4492883.1"/>
    <property type="molecule type" value="Genomic_DNA"/>
</dbReference>
<keyword evidence="6" id="KW-0418">Kinase</keyword>
<dbReference type="NCBIfam" id="TIGR00853">
    <property type="entry name" value="pts-lac"/>
    <property type="match status" value="1"/>
</dbReference>
<dbReference type="InterPro" id="IPR003501">
    <property type="entry name" value="PTS_EIIB_2/3"/>
</dbReference>
<evidence type="ECO:0000256" key="6">
    <source>
        <dbReference type="ARBA" id="ARBA00022777"/>
    </source>
</evidence>
<dbReference type="InterPro" id="IPR013012">
    <property type="entry name" value="PTS_EIIB_3"/>
</dbReference>
<keyword evidence="4" id="KW-0808">Transferase</keyword>
<dbReference type="GO" id="GO:0008982">
    <property type="term" value="F:protein-N(PI)-phosphohistidine-sugar phosphotransferase activity"/>
    <property type="evidence" value="ECO:0007669"/>
    <property type="project" value="InterPro"/>
</dbReference>
<keyword evidence="10" id="KW-1185">Reference proteome</keyword>
<dbReference type="GO" id="GO:0009401">
    <property type="term" value="P:phosphoenolpyruvate-dependent sugar phosphotransferase system"/>
    <property type="evidence" value="ECO:0007669"/>
    <property type="project" value="UniProtKB-KW"/>
</dbReference>
<dbReference type="PANTHER" id="PTHR34581:SF2">
    <property type="entry name" value="PTS SYSTEM N,N'-DIACETYLCHITOBIOSE-SPECIFIC EIIB COMPONENT"/>
    <property type="match status" value="1"/>
</dbReference>
<dbReference type="InterPro" id="IPR036095">
    <property type="entry name" value="PTS_EIIB-like_sf"/>
</dbReference>
<keyword evidence="2" id="KW-0597">Phosphoprotein</keyword>
<dbReference type="Proteomes" id="UP000535491">
    <property type="component" value="Unassembled WGS sequence"/>
</dbReference>
<dbReference type="CDD" id="cd05564">
    <property type="entry name" value="PTS_IIB_chitobiose_lichenan"/>
    <property type="match status" value="1"/>
</dbReference>
<sequence>MNILLCCAAGMSTSLLVAKMEEEAEARGLEVKIWTVSAHEVKDQLSQADVLLVGPQVRYKLNEFKKEGEERGIPVEMINPADYGMMNGKKVLEFAIKKVMEARS</sequence>
<protein>
    <submittedName>
        <fullName evidence="9">PTS sugar transporter subunit IIB</fullName>
    </submittedName>
</protein>
<keyword evidence="1" id="KW-0813">Transport</keyword>
<evidence type="ECO:0000313" key="9">
    <source>
        <dbReference type="EMBL" id="MBA4492883.1"/>
    </source>
</evidence>
<evidence type="ECO:0000256" key="3">
    <source>
        <dbReference type="ARBA" id="ARBA00022597"/>
    </source>
</evidence>
<dbReference type="Gene3D" id="3.40.50.2300">
    <property type="match status" value="1"/>
</dbReference>
<dbReference type="PANTHER" id="PTHR34581">
    <property type="entry name" value="PTS SYSTEM N,N'-DIACETYLCHITOBIOSE-SPECIFIC EIIB COMPONENT"/>
    <property type="match status" value="1"/>
</dbReference>
<dbReference type="RefSeq" id="WP_181750109.1">
    <property type="nucleotide sequence ID" value="NZ_JACEIQ010000001.1"/>
</dbReference>
<dbReference type="AlphaFoldDB" id="A0A7W1WN91"/>